<keyword evidence="4 10" id="KW-0812">Transmembrane</keyword>
<dbReference type="InParanoid" id="A0A7M6UGA1"/>
<dbReference type="GO" id="GO:0004984">
    <property type="term" value="F:olfactory receptor activity"/>
    <property type="evidence" value="ECO:0007669"/>
    <property type="project" value="InterPro"/>
</dbReference>
<comment type="caution">
    <text evidence="10">Lacks conserved residue(s) required for the propagation of feature annotation.</text>
</comment>
<keyword evidence="9 10" id="KW-0807">Transducer</keyword>
<proteinExistence type="inferred from homology"/>
<dbReference type="FunCoup" id="A0A7M6UGA1">
    <property type="interactions" value="123"/>
</dbReference>
<reference evidence="11" key="1">
    <citation type="submission" date="2021-01" db="UniProtKB">
        <authorList>
            <consortium name="EnsemblMetazoa"/>
        </authorList>
    </citation>
    <scope>IDENTIFICATION</scope>
</reference>
<dbReference type="Pfam" id="PF02949">
    <property type="entry name" value="7tm_6"/>
    <property type="match status" value="1"/>
</dbReference>
<keyword evidence="5 10" id="KW-0552">Olfaction</keyword>
<dbReference type="Proteomes" id="UP000002358">
    <property type="component" value="Chromosome 2"/>
</dbReference>
<dbReference type="SMR" id="A0A7M6UGA1"/>
<dbReference type="GO" id="GO:0007165">
    <property type="term" value="P:signal transduction"/>
    <property type="evidence" value="ECO:0007669"/>
    <property type="project" value="UniProtKB-KW"/>
</dbReference>
<keyword evidence="2" id="KW-1003">Cell membrane</keyword>
<evidence type="ECO:0000256" key="1">
    <source>
        <dbReference type="ARBA" id="ARBA00004651"/>
    </source>
</evidence>
<feature type="transmembrane region" description="Helical" evidence="10">
    <location>
        <begin position="12"/>
        <end position="31"/>
    </location>
</feature>
<keyword evidence="8 10" id="KW-0675">Receptor</keyword>
<evidence type="ECO:0000256" key="10">
    <source>
        <dbReference type="RuleBase" id="RU351113"/>
    </source>
</evidence>
<dbReference type="GeneID" id="100463086"/>
<dbReference type="CTD" id="5574763"/>
<keyword evidence="3 10" id="KW-0716">Sensory transduction</keyword>
<keyword evidence="12" id="KW-1185">Reference proteome</keyword>
<keyword evidence="7 10" id="KW-0472">Membrane</keyword>
<feature type="transmembrane region" description="Helical" evidence="10">
    <location>
        <begin position="43"/>
        <end position="68"/>
    </location>
</feature>
<evidence type="ECO:0000256" key="2">
    <source>
        <dbReference type="ARBA" id="ARBA00022475"/>
    </source>
</evidence>
<feature type="transmembrane region" description="Helical" evidence="10">
    <location>
        <begin position="271"/>
        <end position="290"/>
    </location>
</feature>
<evidence type="ECO:0000256" key="5">
    <source>
        <dbReference type="ARBA" id="ARBA00022725"/>
    </source>
</evidence>
<dbReference type="GO" id="GO:0005886">
    <property type="term" value="C:plasma membrane"/>
    <property type="evidence" value="ECO:0007669"/>
    <property type="project" value="UniProtKB-SubCell"/>
</dbReference>
<evidence type="ECO:0000256" key="3">
    <source>
        <dbReference type="ARBA" id="ARBA00022606"/>
    </source>
</evidence>
<evidence type="ECO:0000256" key="6">
    <source>
        <dbReference type="ARBA" id="ARBA00022989"/>
    </source>
</evidence>
<keyword evidence="6 10" id="KW-1133">Transmembrane helix</keyword>
<dbReference type="InterPro" id="IPR004117">
    <property type="entry name" value="7tm6_olfct_rcpt"/>
</dbReference>
<evidence type="ECO:0000313" key="12">
    <source>
        <dbReference type="Proteomes" id="UP000002358"/>
    </source>
</evidence>
<comment type="subcellular location">
    <subcellularLocation>
        <location evidence="1 10">Cell membrane</location>
        <topology evidence="1 10">Multi-pass membrane protein</topology>
    </subcellularLocation>
</comment>
<protein>
    <recommendedName>
        <fullName evidence="10">Odorant receptor</fullName>
    </recommendedName>
</protein>
<dbReference type="AlphaFoldDB" id="A0A7M6UGA1"/>
<accession>A0A7M6UGA1</accession>
<feature type="transmembrane region" description="Helical" evidence="10">
    <location>
        <begin position="137"/>
        <end position="158"/>
    </location>
</feature>
<comment type="similarity">
    <text evidence="10">Belongs to the insect chemoreceptor superfamily. Heteromeric odorant receptor channel (TC 1.A.69) family.</text>
</comment>
<evidence type="ECO:0000256" key="9">
    <source>
        <dbReference type="ARBA" id="ARBA00023224"/>
    </source>
</evidence>
<sequence length="396" mass="45907">MHEKLIAIQKANVEYELLPFQFLLLTIWGIWHPKDWPVRLKNISNIIFIVVFCLDIIICFEMSIYLVLSIGTNDFKLVNIFFTSATITGIYKAIKTMQIRESFRTILLNYFNYEHLCSLNTKERMIRESNQAQIRKVTVIYSASMAGIFALNAIAPALSQPDSTMQLPVDAWYPYSIQKSLNYWLTYFHQIILGSSLICVHIGTDTLFVGLLLKLVCQINILRYRLQSLTSLCSKNFEHFNAMGRKFIYRYIHHQNEIYEFSKVLNNKFQAVLLIQVITSIPNLCINVYTLSKYSGIINMDYISIFFNTTSSLIQLFITCWYGNEVLLSSLQIKKSIYEMDWTKLDVPTKKLLIVIMARSLRPIAFSVAHVIPMNIESFIKIIKISNSAFNVLQQT</sequence>
<feature type="transmembrane region" description="Helical" evidence="10">
    <location>
        <begin position="191"/>
        <end position="216"/>
    </location>
</feature>
<dbReference type="GO" id="GO:0005549">
    <property type="term" value="F:odorant binding"/>
    <property type="evidence" value="ECO:0007669"/>
    <property type="project" value="InterPro"/>
</dbReference>
<dbReference type="EnsemblMetazoa" id="NM_001190590">
    <property type="protein sequence ID" value="NP_001177519"/>
    <property type="gene ID" value="GeneID_100463086"/>
</dbReference>
<dbReference type="PANTHER" id="PTHR21137:SF35">
    <property type="entry name" value="ODORANT RECEPTOR 19A-RELATED"/>
    <property type="match status" value="1"/>
</dbReference>
<organism evidence="11 12">
    <name type="scientific">Nasonia vitripennis</name>
    <name type="common">Parasitic wasp</name>
    <dbReference type="NCBI Taxonomy" id="7425"/>
    <lineage>
        <taxon>Eukaryota</taxon>
        <taxon>Metazoa</taxon>
        <taxon>Ecdysozoa</taxon>
        <taxon>Arthropoda</taxon>
        <taxon>Hexapoda</taxon>
        <taxon>Insecta</taxon>
        <taxon>Pterygota</taxon>
        <taxon>Neoptera</taxon>
        <taxon>Endopterygota</taxon>
        <taxon>Hymenoptera</taxon>
        <taxon>Apocrita</taxon>
        <taxon>Proctotrupomorpha</taxon>
        <taxon>Chalcidoidea</taxon>
        <taxon>Pteromalidae</taxon>
        <taxon>Pteromalinae</taxon>
        <taxon>Nasonia</taxon>
    </lineage>
</organism>
<name>A0A7M6UGA1_NASVI</name>
<dbReference type="PANTHER" id="PTHR21137">
    <property type="entry name" value="ODORANT RECEPTOR"/>
    <property type="match status" value="1"/>
</dbReference>
<dbReference type="RefSeq" id="NP_001177519.1">
    <property type="nucleotide sequence ID" value="NM_001190590.1"/>
</dbReference>
<dbReference type="KEGG" id="nvi:100463086"/>
<evidence type="ECO:0000256" key="8">
    <source>
        <dbReference type="ARBA" id="ARBA00023170"/>
    </source>
</evidence>
<feature type="transmembrane region" description="Helical" evidence="10">
    <location>
        <begin position="302"/>
        <end position="324"/>
    </location>
</feature>
<evidence type="ECO:0000256" key="4">
    <source>
        <dbReference type="ARBA" id="ARBA00022692"/>
    </source>
</evidence>
<evidence type="ECO:0000313" key="11">
    <source>
        <dbReference type="EnsemblMetazoa" id="NP_001177519"/>
    </source>
</evidence>
<dbReference type="OrthoDB" id="6597368at2759"/>
<evidence type="ECO:0000256" key="7">
    <source>
        <dbReference type="ARBA" id="ARBA00023136"/>
    </source>
</evidence>